<evidence type="ECO:0000256" key="1">
    <source>
        <dbReference type="SAM" id="MobiDB-lite"/>
    </source>
</evidence>
<evidence type="ECO:0000313" key="3">
    <source>
        <dbReference type="EMBL" id="SEM53947.1"/>
    </source>
</evidence>
<dbReference type="RefSeq" id="WP_143094733.1">
    <property type="nucleotide sequence ID" value="NZ_BBPN01000017.1"/>
</dbReference>
<feature type="compositionally biased region" description="Low complexity" evidence="1">
    <location>
        <begin position="73"/>
        <end position="84"/>
    </location>
</feature>
<dbReference type="eggNOG" id="ENOG5031QWV">
    <property type="taxonomic scope" value="Bacteria"/>
</dbReference>
<proteinExistence type="predicted"/>
<reference evidence="4" key="1">
    <citation type="submission" date="2016-10" db="EMBL/GenBank/DDBJ databases">
        <authorList>
            <person name="Varghese N."/>
        </authorList>
    </citation>
    <scope>NUCLEOTIDE SEQUENCE [LARGE SCALE GENOMIC DNA]</scope>
    <source>
        <strain evidence="4">DSM 45096 / BCRC 16803 / CGMCC 4.1857 / CIP 109030 / JCM 12277 / KCTC 19219 / NBRC 100920 / 33214</strain>
    </source>
</reference>
<organism evidence="3 4">
    <name type="scientific">Streptacidiphilus jiangxiensis</name>
    <dbReference type="NCBI Taxonomy" id="235985"/>
    <lineage>
        <taxon>Bacteria</taxon>
        <taxon>Bacillati</taxon>
        <taxon>Actinomycetota</taxon>
        <taxon>Actinomycetes</taxon>
        <taxon>Kitasatosporales</taxon>
        <taxon>Streptomycetaceae</taxon>
        <taxon>Streptacidiphilus</taxon>
    </lineage>
</organism>
<evidence type="ECO:0008006" key="5">
    <source>
        <dbReference type="Google" id="ProtNLM"/>
    </source>
</evidence>
<dbReference type="STRING" id="235985.SAMN05414137_13314"/>
<feature type="region of interest" description="Disordered" evidence="1">
    <location>
        <begin position="64"/>
        <end position="88"/>
    </location>
</feature>
<protein>
    <recommendedName>
        <fullName evidence="5">PknH-like extracellular domain-containing protein</fullName>
    </recommendedName>
</protein>
<dbReference type="AlphaFoldDB" id="A0A1H7Z8X8"/>
<name>A0A1H7Z8X8_STRJI</name>
<feature type="signal peptide" evidence="2">
    <location>
        <begin position="1"/>
        <end position="31"/>
    </location>
</feature>
<accession>A0A1H7Z8X8</accession>
<dbReference type="Proteomes" id="UP000183015">
    <property type="component" value="Unassembled WGS sequence"/>
</dbReference>
<sequence length="242" mass="24374">MRIQMRVQLAAVAASLSLATALSGCSSSATSNAVGAAASSASSSSSVPSADQLQSALLVASDLGPDYTAQPNDTSSPTDTSAPSGCSTLTDLMNAIPSKSPGAAQGPDAQVILQGGQAGPFVGEFLSARPQSVLDRNYPAVVDALRGCKQLNFPTGTTQVPFQLTDFDMGSTGTTAKHMSGTVEGVPVNGYLAVDRLGPTVAMVYLYLEVAGDSPQTAKSYFDQAVTKANSVLTGSASAASV</sequence>
<dbReference type="PROSITE" id="PS51257">
    <property type="entry name" value="PROKAR_LIPOPROTEIN"/>
    <property type="match status" value="1"/>
</dbReference>
<keyword evidence="2" id="KW-0732">Signal</keyword>
<evidence type="ECO:0000313" key="4">
    <source>
        <dbReference type="Proteomes" id="UP000183015"/>
    </source>
</evidence>
<keyword evidence="4" id="KW-1185">Reference proteome</keyword>
<dbReference type="OrthoDB" id="4200789at2"/>
<evidence type="ECO:0000256" key="2">
    <source>
        <dbReference type="SAM" id="SignalP"/>
    </source>
</evidence>
<feature type="chain" id="PRO_5038611682" description="PknH-like extracellular domain-containing protein" evidence="2">
    <location>
        <begin position="32"/>
        <end position="242"/>
    </location>
</feature>
<gene>
    <name evidence="3" type="ORF">SAMN05414137_13314</name>
</gene>
<dbReference type="EMBL" id="FOAZ01000033">
    <property type="protein sequence ID" value="SEM53947.1"/>
    <property type="molecule type" value="Genomic_DNA"/>
</dbReference>